<comment type="catalytic activity">
    <reaction evidence="12">
        <text>O-phospho-L-seryl-[protein] + H2O = L-seryl-[protein] + phosphate</text>
        <dbReference type="Rhea" id="RHEA:20629"/>
        <dbReference type="Rhea" id="RHEA-COMP:9863"/>
        <dbReference type="Rhea" id="RHEA-COMP:11604"/>
        <dbReference type="ChEBI" id="CHEBI:15377"/>
        <dbReference type="ChEBI" id="CHEBI:29999"/>
        <dbReference type="ChEBI" id="CHEBI:43474"/>
        <dbReference type="ChEBI" id="CHEBI:83421"/>
        <dbReference type="EC" id="3.1.3.16"/>
    </reaction>
</comment>
<evidence type="ECO:0000256" key="5">
    <source>
        <dbReference type="ARBA" id="ARBA00022741"/>
    </source>
</evidence>
<proteinExistence type="predicted"/>
<keyword evidence="5" id="KW-0547">Nucleotide-binding</keyword>
<dbReference type="GO" id="GO:0046872">
    <property type="term" value="F:metal ion binding"/>
    <property type="evidence" value="ECO:0007669"/>
    <property type="project" value="UniProtKB-KW"/>
</dbReference>
<dbReference type="SMART" id="SM00091">
    <property type="entry name" value="PAS"/>
    <property type="match status" value="2"/>
</dbReference>
<dbReference type="Gene3D" id="3.30.450.40">
    <property type="match status" value="1"/>
</dbReference>
<dbReference type="FunFam" id="3.60.40.10:FF:000005">
    <property type="entry name" value="Serine/threonine protein phosphatase"/>
    <property type="match status" value="1"/>
</dbReference>
<dbReference type="InterPro" id="IPR013767">
    <property type="entry name" value="PAS_fold"/>
</dbReference>
<feature type="domain" description="PAS" evidence="17">
    <location>
        <begin position="144"/>
        <end position="207"/>
    </location>
</feature>
<evidence type="ECO:0000256" key="7">
    <source>
        <dbReference type="ARBA" id="ARBA00022801"/>
    </source>
</evidence>
<dbReference type="InterPro" id="IPR013656">
    <property type="entry name" value="PAS_4"/>
</dbReference>
<dbReference type="InterPro" id="IPR003018">
    <property type="entry name" value="GAF"/>
</dbReference>
<evidence type="ECO:0000313" key="19">
    <source>
        <dbReference type="Proteomes" id="UP000661025"/>
    </source>
</evidence>
<dbReference type="GO" id="GO:0006355">
    <property type="term" value="P:regulation of DNA-templated transcription"/>
    <property type="evidence" value="ECO:0007669"/>
    <property type="project" value="InterPro"/>
</dbReference>
<dbReference type="SUPFAM" id="SSF81606">
    <property type="entry name" value="PP2C-like"/>
    <property type="match status" value="1"/>
</dbReference>
<dbReference type="Pfam" id="PF08448">
    <property type="entry name" value="PAS_4"/>
    <property type="match status" value="1"/>
</dbReference>
<evidence type="ECO:0000256" key="15">
    <source>
        <dbReference type="ARBA" id="ARBA00081350"/>
    </source>
</evidence>
<gene>
    <name evidence="18" type="ORF">IHE70_40940</name>
</gene>
<keyword evidence="2" id="KW-0597">Phosphoprotein</keyword>
<dbReference type="InterPro" id="IPR052016">
    <property type="entry name" value="Bact_Sigma-Reg"/>
</dbReference>
<evidence type="ECO:0000256" key="14">
    <source>
        <dbReference type="ARBA" id="ARBA00075117"/>
    </source>
</evidence>
<keyword evidence="4" id="KW-0479">Metal-binding</keyword>
<dbReference type="Pfam" id="PF01590">
    <property type="entry name" value="GAF"/>
    <property type="match status" value="1"/>
</dbReference>
<evidence type="ECO:0000256" key="8">
    <source>
        <dbReference type="ARBA" id="ARBA00022840"/>
    </source>
</evidence>
<dbReference type="Gene3D" id="3.30.450.20">
    <property type="entry name" value="PAS domain"/>
    <property type="match status" value="2"/>
</dbReference>
<sequence>MPEEETRSGSGGQDRVTAAPGGLLDVLRVAALVLGSDGRIVLWSPEAESLLGFTAEEALGRDAGALLVDPDHRSLAHDLFDRVRTGARWAGVFPVRHKDGTTRRVEFRTMQLRDASGDIHALGLGTDADTVRDVERDLALSHILVSQSPVGIAVFDTDLRWVRVNPSLERINGVPEEAVLGRRVGEVLPALDVEAIESRMRRVLGTGEPLLDQQTVGRTAADGEEHAYSESYHRIQDANGRVLGLAMAIIDISERQRAMTEVAKARERLAVIADAGVRIGTTLDLRRTARELADVAVPTLADLAAVDVLDAVVNPGGTAAPRTDGSLDFWALALKANGPTDAIEAPDPVGEPAQYSSSRLVTQCVREARPILLEHVDEAAVRRIARDEAAARALRRAGVHSCLVVPLMARGEVLGTLSLYRTTGPRPFDDQDLTLATELAARAAICVDNARLYGRERDIALTLQRSLLSQEPPQHGGIEIASRYVPAISEVGGDWFDVLPLKDGKVGLVVGDVMGKGVHAAAIMGQLRTATRALARLDLPPAELLHHLDDLAASLGDTDTLATCLYVVCDPRHGRCQLSRAGHLPPVLVDPRGRAELLDVAGGVPLGVGGVPFTVEERELAEGALLVLFTDGLVESRATPVATGLQRLLELLDGTGLPLEETCDMLLGALGHERNDDVALLLARRGGRCPPVARPATSATAHPPPDRPPGTGAQVTAQ</sequence>
<keyword evidence="8" id="KW-0067">ATP-binding</keyword>
<dbReference type="PANTHER" id="PTHR43156">
    <property type="entry name" value="STAGE II SPORULATION PROTEIN E-RELATED"/>
    <property type="match status" value="1"/>
</dbReference>
<dbReference type="GO" id="GO:0016301">
    <property type="term" value="F:kinase activity"/>
    <property type="evidence" value="ECO:0007669"/>
    <property type="project" value="UniProtKB-KW"/>
</dbReference>
<evidence type="ECO:0000256" key="6">
    <source>
        <dbReference type="ARBA" id="ARBA00022777"/>
    </source>
</evidence>
<comment type="caution">
    <text evidence="18">The sequence shown here is derived from an EMBL/GenBank/DDBJ whole genome shotgun (WGS) entry which is preliminary data.</text>
</comment>
<dbReference type="InterPro" id="IPR000014">
    <property type="entry name" value="PAS"/>
</dbReference>
<evidence type="ECO:0000256" key="16">
    <source>
        <dbReference type="SAM" id="MobiDB-lite"/>
    </source>
</evidence>
<evidence type="ECO:0000313" key="18">
    <source>
        <dbReference type="EMBL" id="MBD9729445.1"/>
    </source>
</evidence>
<dbReference type="Pfam" id="PF00989">
    <property type="entry name" value="PAS"/>
    <property type="match status" value="1"/>
</dbReference>
<evidence type="ECO:0000256" key="9">
    <source>
        <dbReference type="ARBA" id="ARBA00022842"/>
    </source>
</evidence>
<organism evidence="18 19">
    <name type="scientific">Streptomyces caniscabiei</name>
    <dbReference type="NCBI Taxonomy" id="2746961"/>
    <lineage>
        <taxon>Bacteria</taxon>
        <taxon>Bacillati</taxon>
        <taxon>Actinomycetota</taxon>
        <taxon>Actinomycetes</taxon>
        <taxon>Kitasatosporales</taxon>
        <taxon>Streptomycetaceae</taxon>
        <taxon>Streptomyces</taxon>
    </lineage>
</organism>
<dbReference type="GO" id="GO:0004722">
    <property type="term" value="F:protein serine/threonine phosphatase activity"/>
    <property type="evidence" value="ECO:0007669"/>
    <property type="project" value="UniProtKB-EC"/>
</dbReference>
<protein>
    <recommendedName>
        <fullName evidence="1">protein-serine/threonine phosphatase</fullName>
        <ecNumber evidence="1">3.1.3.16</ecNumber>
    </recommendedName>
    <alternativeName>
        <fullName evidence="15">Protein-serine/threonine phosphatase</fullName>
    </alternativeName>
    <alternativeName>
        <fullName evidence="14">Serine/threonine-protein kinase</fullName>
    </alternativeName>
</protein>
<evidence type="ECO:0000256" key="1">
    <source>
        <dbReference type="ARBA" id="ARBA00013081"/>
    </source>
</evidence>
<dbReference type="SUPFAM" id="SSF55781">
    <property type="entry name" value="GAF domain-like"/>
    <property type="match status" value="1"/>
</dbReference>
<accession>A0A927LCK8</accession>
<evidence type="ECO:0000256" key="3">
    <source>
        <dbReference type="ARBA" id="ARBA00022679"/>
    </source>
</evidence>
<dbReference type="SUPFAM" id="SSF55785">
    <property type="entry name" value="PYP-like sensor domain (PAS domain)"/>
    <property type="match status" value="2"/>
</dbReference>
<evidence type="ECO:0000256" key="4">
    <source>
        <dbReference type="ARBA" id="ARBA00022723"/>
    </source>
</evidence>
<dbReference type="InterPro" id="IPR035965">
    <property type="entry name" value="PAS-like_dom_sf"/>
</dbReference>
<dbReference type="Proteomes" id="UP000661025">
    <property type="component" value="Unassembled WGS sequence"/>
</dbReference>
<name>A0A927LCK8_9ACTN</name>
<dbReference type="SMART" id="SM00065">
    <property type="entry name" value="GAF"/>
    <property type="match status" value="1"/>
</dbReference>
<dbReference type="NCBIfam" id="TIGR00229">
    <property type="entry name" value="sensory_box"/>
    <property type="match status" value="2"/>
</dbReference>
<dbReference type="SMART" id="SM00331">
    <property type="entry name" value="PP2C_SIG"/>
    <property type="match status" value="1"/>
</dbReference>
<reference evidence="18" key="1">
    <citation type="submission" date="2020-09" db="EMBL/GenBank/DDBJ databases">
        <title>Streptomyces canutascabiei sp. nov., which causes potato common scab and is distributed across the world.</title>
        <authorList>
            <person name="Nguyen H.P."/>
            <person name="Weisberg A.J."/>
            <person name="Chang J.H."/>
            <person name="Clarke C.R."/>
        </authorList>
    </citation>
    <scope>NUCLEOTIDE SEQUENCE</scope>
    <source>
        <strain evidence="18">ID-01-6.2a</strain>
    </source>
</reference>
<dbReference type="Pfam" id="PF07228">
    <property type="entry name" value="SpoIIE"/>
    <property type="match status" value="1"/>
</dbReference>
<dbReference type="AlphaFoldDB" id="A0A927LCK8"/>
<evidence type="ECO:0000259" key="17">
    <source>
        <dbReference type="PROSITE" id="PS50112"/>
    </source>
</evidence>
<feature type="region of interest" description="Disordered" evidence="16">
    <location>
        <begin position="691"/>
        <end position="718"/>
    </location>
</feature>
<dbReference type="PROSITE" id="PS50112">
    <property type="entry name" value="PAS"/>
    <property type="match status" value="2"/>
</dbReference>
<dbReference type="EMBL" id="JACYXT010000026">
    <property type="protein sequence ID" value="MBD9729445.1"/>
    <property type="molecule type" value="Genomic_DNA"/>
</dbReference>
<dbReference type="EC" id="3.1.3.16" evidence="1"/>
<comment type="function">
    <text evidence="13">Primarily acts as an independent SigF regulator that is sensitive to the osmosensory signal, mediating the cross talk of PknD with the SigF regulon. Possesses both phosphatase and kinase activities. The kinase domain functions as a classic anti-sigma factor-like kinase to phosphorylate the anti-anti-sigma factor domain at the canonical regulatory site, and the phosphatase domain antagonizes this activity.</text>
</comment>
<dbReference type="InterPro" id="IPR036457">
    <property type="entry name" value="PPM-type-like_dom_sf"/>
</dbReference>
<dbReference type="GeneID" id="79928581"/>
<keyword evidence="10" id="KW-0904">Protein phosphatase</keyword>
<dbReference type="FunFam" id="3.30.450.40:FF:000035">
    <property type="entry name" value="PAS sensor protein"/>
    <property type="match status" value="1"/>
</dbReference>
<dbReference type="InterPro" id="IPR029016">
    <property type="entry name" value="GAF-like_dom_sf"/>
</dbReference>
<dbReference type="RefSeq" id="WP_086799108.1">
    <property type="nucleotide sequence ID" value="NZ_CP119182.1"/>
</dbReference>
<dbReference type="InterPro" id="IPR001932">
    <property type="entry name" value="PPM-type_phosphatase-like_dom"/>
</dbReference>
<evidence type="ECO:0000256" key="10">
    <source>
        <dbReference type="ARBA" id="ARBA00022912"/>
    </source>
</evidence>
<evidence type="ECO:0000256" key="13">
    <source>
        <dbReference type="ARBA" id="ARBA00056274"/>
    </source>
</evidence>
<dbReference type="GO" id="GO:0005524">
    <property type="term" value="F:ATP binding"/>
    <property type="evidence" value="ECO:0007669"/>
    <property type="project" value="UniProtKB-KW"/>
</dbReference>
<keyword evidence="3" id="KW-0808">Transferase</keyword>
<dbReference type="PANTHER" id="PTHR43156:SF2">
    <property type="entry name" value="STAGE II SPORULATION PROTEIN E"/>
    <property type="match status" value="1"/>
</dbReference>
<dbReference type="Gene3D" id="3.60.40.10">
    <property type="entry name" value="PPM-type phosphatase domain"/>
    <property type="match status" value="1"/>
</dbReference>
<keyword evidence="7" id="KW-0378">Hydrolase</keyword>
<evidence type="ECO:0000256" key="11">
    <source>
        <dbReference type="ARBA" id="ARBA00023211"/>
    </source>
</evidence>
<dbReference type="CDD" id="cd00130">
    <property type="entry name" value="PAS"/>
    <property type="match status" value="2"/>
</dbReference>
<keyword evidence="6" id="KW-0418">Kinase</keyword>
<evidence type="ECO:0000256" key="2">
    <source>
        <dbReference type="ARBA" id="ARBA00022553"/>
    </source>
</evidence>
<feature type="domain" description="PAS" evidence="17">
    <location>
        <begin position="23"/>
        <end position="87"/>
    </location>
</feature>
<keyword evidence="11" id="KW-0464">Manganese</keyword>
<evidence type="ECO:0000256" key="12">
    <source>
        <dbReference type="ARBA" id="ARBA00047761"/>
    </source>
</evidence>
<keyword evidence="9" id="KW-0460">Magnesium</keyword>